<proteinExistence type="predicted"/>
<dbReference type="GO" id="GO:0042834">
    <property type="term" value="F:peptidoglycan binding"/>
    <property type="evidence" value="ECO:0007669"/>
    <property type="project" value="InterPro"/>
</dbReference>
<dbReference type="InterPro" id="IPR007730">
    <property type="entry name" value="SPOR-like_dom"/>
</dbReference>
<comment type="caution">
    <text evidence="3">The sequence shown here is derived from an EMBL/GenBank/DDBJ whole genome shotgun (WGS) entry which is preliminary data.</text>
</comment>
<reference evidence="3 4" key="1">
    <citation type="submission" date="2018-10" db="EMBL/GenBank/DDBJ databases">
        <title>Genomic Encyclopedia of Type Strains, Phase IV (KMG-IV): sequencing the most valuable type-strain genomes for metagenomic binning, comparative biology and taxonomic classification.</title>
        <authorList>
            <person name="Goeker M."/>
        </authorList>
    </citation>
    <scope>NUCLEOTIDE SEQUENCE [LARGE SCALE GENOMIC DNA]</scope>
    <source>
        <strain evidence="3 4">DSM 23841</strain>
    </source>
</reference>
<keyword evidence="4" id="KW-1185">Reference proteome</keyword>
<evidence type="ECO:0000313" key="4">
    <source>
        <dbReference type="Proteomes" id="UP000270626"/>
    </source>
</evidence>
<dbReference type="Pfam" id="PF05036">
    <property type="entry name" value="SPOR"/>
    <property type="match status" value="1"/>
</dbReference>
<dbReference type="PROSITE" id="PS51724">
    <property type="entry name" value="SPOR"/>
    <property type="match status" value="1"/>
</dbReference>
<dbReference type="RefSeq" id="WP_121456659.1">
    <property type="nucleotide sequence ID" value="NZ_RBXP01000002.1"/>
</dbReference>
<accession>A0A495WN64</accession>
<name>A0A495WN64_9RHOO</name>
<feature type="domain" description="SPOR" evidence="2">
    <location>
        <begin position="115"/>
        <end position="192"/>
    </location>
</feature>
<gene>
    <name evidence="3" type="ORF">DFR40_0232</name>
</gene>
<dbReference type="OrthoDB" id="5298866at2"/>
<protein>
    <submittedName>
        <fullName evidence="3">Sporulation related protein</fullName>
    </submittedName>
</protein>
<dbReference type="EMBL" id="RBXP01000002">
    <property type="protein sequence ID" value="RKT62896.1"/>
    <property type="molecule type" value="Genomic_DNA"/>
</dbReference>
<feature type="region of interest" description="Disordered" evidence="1">
    <location>
        <begin position="50"/>
        <end position="72"/>
    </location>
</feature>
<sequence length="230" mass="24179">MKLLVFLLVLGNLLFYAFSTGLIGTSGGGEEVRVGQQINPESIRIVARGEAPPPAAATPATPEPELEKPAEALPASPEAAPVCLAWAALAPVAAERVARVVSGGFADFKLERRPAGESTGWWVHIPPLANKAAADKKAQELKALGVSDYFVVQEGATRNAISLGIFSSEKGGRERLAELQAQGVRSAKLVPRPDKDGNQQIELRGPADRRAALLAALAEALPKTPPQDCP</sequence>
<dbReference type="AlphaFoldDB" id="A0A495WN64"/>
<evidence type="ECO:0000259" key="2">
    <source>
        <dbReference type="PROSITE" id="PS51724"/>
    </source>
</evidence>
<evidence type="ECO:0000313" key="3">
    <source>
        <dbReference type="EMBL" id="RKT62896.1"/>
    </source>
</evidence>
<dbReference type="SUPFAM" id="SSF110997">
    <property type="entry name" value="Sporulation related repeat"/>
    <property type="match status" value="1"/>
</dbReference>
<dbReference type="InterPro" id="IPR036680">
    <property type="entry name" value="SPOR-like_sf"/>
</dbReference>
<organism evidence="3 4">
    <name type="scientific">Azonexus fungiphilus</name>
    <dbReference type="NCBI Taxonomy" id="146940"/>
    <lineage>
        <taxon>Bacteria</taxon>
        <taxon>Pseudomonadati</taxon>
        <taxon>Pseudomonadota</taxon>
        <taxon>Betaproteobacteria</taxon>
        <taxon>Rhodocyclales</taxon>
        <taxon>Azonexaceae</taxon>
        <taxon>Azonexus</taxon>
    </lineage>
</organism>
<dbReference type="Proteomes" id="UP000270626">
    <property type="component" value="Unassembled WGS sequence"/>
</dbReference>
<evidence type="ECO:0000256" key="1">
    <source>
        <dbReference type="SAM" id="MobiDB-lite"/>
    </source>
</evidence>